<evidence type="ECO:0000256" key="7">
    <source>
        <dbReference type="ARBA" id="ARBA00023002"/>
    </source>
</evidence>
<dbReference type="PIRSF" id="PIRSF000108">
    <property type="entry name" value="IDH_NADP"/>
    <property type="match status" value="1"/>
</dbReference>
<dbReference type="EC" id="1.1.1.42" evidence="9"/>
<keyword evidence="6 9" id="KW-0521">NADP</keyword>
<dbReference type="PROSITE" id="PS00470">
    <property type="entry name" value="IDH_IMDH"/>
    <property type="match status" value="1"/>
</dbReference>
<keyword evidence="5 9" id="KW-0460">Magnesium</keyword>
<organism evidence="11 12">
    <name type="scientific">Sphingomonas glaciei</name>
    <dbReference type="NCBI Taxonomy" id="2938948"/>
    <lineage>
        <taxon>Bacteria</taxon>
        <taxon>Pseudomonadati</taxon>
        <taxon>Pseudomonadota</taxon>
        <taxon>Alphaproteobacteria</taxon>
        <taxon>Sphingomonadales</taxon>
        <taxon>Sphingomonadaceae</taxon>
        <taxon>Sphingomonas</taxon>
    </lineage>
</organism>
<dbReference type="Proteomes" id="UP000831921">
    <property type="component" value="Chromosome"/>
</dbReference>
<dbReference type="InterPro" id="IPR004790">
    <property type="entry name" value="Isocitrate_DH_NADP"/>
</dbReference>
<name>A0ABY5N216_9SPHN</name>
<dbReference type="EMBL" id="CP097253">
    <property type="protein sequence ID" value="UUR08626.1"/>
    <property type="molecule type" value="Genomic_DNA"/>
</dbReference>
<feature type="domain" description="Isopropylmalate dehydrogenase-like" evidence="10">
    <location>
        <begin position="9"/>
        <end position="394"/>
    </location>
</feature>
<dbReference type="NCBIfam" id="TIGR00127">
    <property type="entry name" value="nadp_idh_euk"/>
    <property type="match status" value="1"/>
</dbReference>
<proteinExistence type="inferred from homology"/>
<dbReference type="SMART" id="SM01329">
    <property type="entry name" value="Iso_dh"/>
    <property type="match status" value="1"/>
</dbReference>
<keyword evidence="7 9" id="KW-0560">Oxidoreductase</keyword>
<comment type="cofactor">
    <cofactor evidence="9">
        <name>Mg(2+)</name>
        <dbReference type="ChEBI" id="CHEBI:18420"/>
    </cofactor>
    <cofactor evidence="9">
        <name>Mn(2+)</name>
        <dbReference type="ChEBI" id="CHEBI:29035"/>
    </cofactor>
    <text evidence="9">Binds 1 Mg(2+) or Mn(2+) ion per subunit.</text>
</comment>
<protein>
    <recommendedName>
        <fullName evidence="9">Isocitrate dehydrogenase [NADP]</fullName>
        <ecNumber evidence="9">1.1.1.42</ecNumber>
    </recommendedName>
</protein>
<dbReference type="SUPFAM" id="SSF53659">
    <property type="entry name" value="Isocitrate/Isopropylmalate dehydrogenase-like"/>
    <property type="match status" value="1"/>
</dbReference>
<evidence type="ECO:0000256" key="9">
    <source>
        <dbReference type="PIRNR" id="PIRNR000108"/>
    </source>
</evidence>
<sequence length="405" mass="45620">MTKIKVKNPVVELDGDEMTRIIWQWIRERLILPFLDIDLKYYDLSIENRDATDDKITVESANAIKQYGVGVKCATITPDEQRVEEFGLKKMWKSPNGTIRNILGGVVFREPIVIANVPRIIPGWTDPIVVARHAFADQYKATDFRVPGPGKLTIKFVGEDGQVIEHEVFDYPSAGVAMGMYNLDDSIREFATACLNYGLQRKWPVYLSTKNTILKAYDGRFKDIFEEVFESQFKDKFKEAGIEYQHRLIDDMVASALKWSGKFVWACKNYDGDVQSDQVAQGFGSLGLMTSVLMTPDGQTVEAEAAHGTVTRHYRMHQQGKATSTNPIASIFAWTGGLKFRGRIDETPEVVKFAETLERVCVETVESGKMTKDLAILVGPDQPWMTTEQFFEAVVQNLESAMATA</sequence>
<reference evidence="11 12" key="1">
    <citation type="submission" date="2022-05" db="EMBL/GenBank/DDBJ databases">
        <title>S8-45 Sphingomonas ultraviolaceadurans.</title>
        <authorList>
            <person name="Liu Y."/>
        </authorList>
    </citation>
    <scope>NUCLEOTIDE SEQUENCE [LARGE SCALE GENOMIC DNA]</scope>
    <source>
        <strain evidence="11 12">S8-45</strain>
    </source>
</reference>
<evidence type="ECO:0000256" key="1">
    <source>
        <dbReference type="ARBA" id="ARBA00001936"/>
    </source>
</evidence>
<comment type="cofactor">
    <cofactor evidence="1">
        <name>Mn(2+)</name>
        <dbReference type="ChEBI" id="CHEBI:29035"/>
    </cofactor>
</comment>
<dbReference type="PANTHER" id="PTHR11822">
    <property type="entry name" value="NADP-SPECIFIC ISOCITRATE DEHYDROGENASE"/>
    <property type="match status" value="1"/>
</dbReference>
<keyword evidence="4 9" id="KW-0479">Metal-binding</keyword>
<dbReference type="GO" id="GO:0004450">
    <property type="term" value="F:isocitrate dehydrogenase (NADP+) activity"/>
    <property type="evidence" value="ECO:0007669"/>
    <property type="project" value="UniProtKB-EC"/>
</dbReference>
<dbReference type="PANTHER" id="PTHR11822:SF21">
    <property type="entry name" value="ISOCITRATE DEHYDROGENASE [NADP], MITOCHONDRIAL"/>
    <property type="match status" value="1"/>
</dbReference>
<comment type="similarity">
    <text evidence="2 9">Belongs to the isocitrate and isopropylmalate dehydrogenases family.</text>
</comment>
<comment type="catalytic activity">
    <reaction evidence="9">
        <text>D-threo-isocitrate + NADP(+) = 2-oxoglutarate + CO2 + NADPH</text>
        <dbReference type="Rhea" id="RHEA:19629"/>
        <dbReference type="ChEBI" id="CHEBI:15562"/>
        <dbReference type="ChEBI" id="CHEBI:16526"/>
        <dbReference type="ChEBI" id="CHEBI:16810"/>
        <dbReference type="ChEBI" id="CHEBI:57783"/>
        <dbReference type="ChEBI" id="CHEBI:58349"/>
        <dbReference type="EC" id="1.1.1.42"/>
    </reaction>
</comment>
<evidence type="ECO:0000259" key="10">
    <source>
        <dbReference type="SMART" id="SM01329"/>
    </source>
</evidence>
<keyword evidence="8 9" id="KW-0464">Manganese</keyword>
<accession>A0ABY5N216</accession>
<dbReference type="Pfam" id="PF00180">
    <property type="entry name" value="Iso_dh"/>
    <property type="match status" value="1"/>
</dbReference>
<dbReference type="Gene3D" id="3.40.718.10">
    <property type="entry name" value="Isopropylmalate Dehydrogenase"/>
    <property type="match status" value="1"/>
</dbReference>
<evidence type="ECO:0000256" key="5">
    <source>
        <dbReference type="ARBA" id="ARBA00022842"/>
    </source>
</evidence>
<keyword evidence="12" id="KW-1185">Reference proteome</keyword>
<dbReference type="NCBIfam" id="NF006156">
    <property type="entry name" value="PRK08299.1"/>
    <property type="match status" value="1"/>
</dbReference>
<evidence type="ECO:0000256" key="6">
    <source>
        <dbReference type="ARBA" id="ARBA00022857"/>
    </source>
</evidence>
<evidence type="ECO:0000313" key="11">
    <source>
        <dbReference type="EMBL" id="UUR08626.1"/>
    </source>
</evidence>
<evidence type="ECO:0000256" key="3">
    <source>
        <dbReference type="ARBA" id="ARBA00022532"/>
    </source>
</evidence>
<evidence type="ECO:0000256" key="8">
    <source>
        <dbReference type="ARBA" id="ARBA00023211"/>
    </source>
</evidence>
<dbReference type="RefSeq" id="WP_249504399.1">
    <property type="nucleotide sequence ID" value="NZ_CP097253.1"/>
</dbReference>
<dbReference type="InterPro" id="IPR019818">
    <property type="entry name" value="IsoCit/isopropylmalate_DH_CS"/>
</dbReference>
<dbReference type="InterPro" id="IPR024084">
    <property type="entry name" value="IsoPropMal-DH-like_dom"/>
</dbReference>
<evidence type="ECO:0000256" key="2">
    <source>
        <dbReference type="ARBA" id="ARBA00007769"/>
    </source>
</evidence>
<evidence type="ECO:0000256" key="4">
    <source>
        <dbReference type="ARBA" id="ARBA00022723"/>
    </source>
</evidence>
<gene>
    <name evidence="11" type="ORF">M1K48_03020</name>
</gene>
<keyword evidence="3 9" id="KW-0816">Tricarboxylic acid cycle</keyword>
<evidence type="ECO:0000313" key="12">
    <source>
        <dbReference type="Proteomes" id="UP000831921"/>
    </source>
</evidence>